<name>A0AA38UF30_9AGAR</name>
<feature type="compositionally biased region" description="Low complexity" evidence="1">
    <location>
        <begin position="857"/>
        <end position="868"/>
    </location>
</feature>
<feature type="compositionally biased region" description="Basic and acidic residues" evidence="1">
    <location>
        <begin position="713"/>
        <end position="730"/>
    </location>
</feature>
<evidence type="ECO:0000256" key="1">
    <source>
        <dbReference type="SAM" id="MobiDB-lite"/>
    </source>
</evidence>
<feature type="compositionally biased region" description="Basic residues" evidence="1">
    <location>
        <begin position="494"/>
        <end position="508"/>
    </location>
</feature>
<feature type="region of interest" description="Disordered" evidence="1">
    <location>
        <begin position="1"/>
        <end position="49"/>
    </location>
</feature>
<reference evidence="3" key="1">
    <citation type="submission" date="2022-08" db="EMBL/GenBank/DDBJ databases">
        <authorList>
            <consortium name="DOE Joint Genome Institute"/>
            <person name="Min B."/>
            <person name="Riley R."/>
            <person name="Sierra-Patev S."/>
            <person name="Naranjo-Ortiz M."/>
            <person name="Looney B."/>
            <person name="Konkel Z."/>
            <person name="Slot J.C."/>
            <person name="Sakamoto Y."/>
            <person name="Steenwyk J.L."/>
            <person name="Rokas A."/>
            <person name="Carro J."/>
            <person name="Camarero S."/>
            <person name="Ferreira P."/>
            <person name="Molpeceres G."/>
            <person name="Ruiz-Duenas F.J."/>
            <person name="Serrano A."/>
            <person name="Henrissat B."/>
            <person name="Drula E."/>
            <person name="Hughes K.W."/>
            <person name="Mata J.L."/>
            <person name="Ishikawa N.K."/>
            <person name="Vargas-Isla R."/>
            <person name="Ushijima S."/>
            <person name="Smith C.A."/>
            <person name="Ahrendt S."/>
            <person name="Andreopoulos W."/>
            <person name="He G."/>
            <person name="Labutti K."/>
            <person name="Lipzen A."/>
            <person name="Ng V."/>
            <person name="Sandor L."/>
            <person name="Barry K."/>
            <person name="Martinez A.T."/>
            <person name="Xiao Y."/>
            <person name="Gibbons J.G."/>
            <person name="Terashima K."/>
            <person name="Hibbett D.S."/>
            <person name="Grigoriev I.V."/>
        </authorList>
    </citation>
    <scope>NUCLEOTIDE SEQUENCE</scope>
    <source>
        <strain evidence="3">TFB9207</strain>
    </source>
</reference>
<feature type="region of interest" description="Disordered" evidence="1">
    <location>
        <begin position="748"/>
        <end position="876"/>
    </location>
</feature>
<feature type="region of interest" description="Disordered" evidence="1">
    <location>
        <begin position="483"/>
        <end position="515"/>
    </location>
</feature>
<feature type="compositionally biased region" description="Polar residues" evidence="1">
    <location>
        <begin position="894"/>
        <end position="918"/>
    </location>
</feature>
<dbReference type="PANTHER" id="PTHR28093">
    <property type="entry name" value="MORPHOGENESIS-RELATED PROTEIN MSB1"/>
    <property type="match status" value="1"/>
</dbReference>
<sequence length="1199" mass="129835">MALFLSKVFGRRKHEDKASTSSKSSASPLEGKFEYVIPSPSPEKGPDYPHLSLSFPEHQETRVLSSIFENGDVAGKKRLSPEQALTIIRACSQVIVARGLETLGIMHPHWHSASPATQQRLILLFIQSSAAEFESEVNSTRSAHDVAAVFRWAIRHLELSGPFFGQKEAWYHDFFEAEKSASYPPKSFAQILAPQLPATNLELLTTAVDLFSSLAAHSEANGISGSKLSKSLGLWLLTSERSTPGDDFLTFYAKWDKYGRMMEHLFLSHIRNEIANHRMPKRLVELVKHYPYTGKDQSSTEEYLLPRPRFSTRRYDALFVHIDTENSSPRAAKVSLQMVADALNAITPSSDTPPYSIWRKVQQNASAGDEELLYSPSTDKFPGVGRILSDETLGILSLLAEDVIQRESSITFIPRADSPQETGSRNTTSYSRLLSASSSDTVTVQRPNLDTLGLNVDWNSFSSSGFSQSSPLLTPLAETLLESKDSEVTSPSRKGSKKSVKTPGHRSRRSLDVLPPITIPSNSRVTRIDIIPLDESFIDFWNDSLLDPITDVETWPKFVVCKLKTSVTSELVFGEGTAGKKVEWIVVEQHYVKPTPNISSNPQLSPTNPSAETSEGPSVERASSPQSPFKRASSPRPSLSSVNASMKRFSFWGGSKKDKGVTEDVTTSTKKKKGKGVKVGEMGEILAEENKSPVAASPHKKALEVPVAVQEEQESRDVAKNEQAAEAKAEVGEAIPVSEIAAVTVMEKVQDDPVSPESAKSVENVVRSSEELVEDDTLEPPETSASHKEEIAPVDEPTAPEARLPATLSNPEPVSQEDAPQPASQEDAPTVSDIQSQPDHVEEVSLNLEPTSKDVPETTSTTEQTTEQSNEDVPMNLPEEAELPSITEELISGPTGQQLPETSTNEHLVNSTSATSSPAEIPEVPIVLEPVVILPENDVPEAGDDSFDEIAAASSLESPEIVPAPDQEVPGPTEDVEIEHKEAEITKDLETEVALEQLASTPSVDLVPESAEGILPEDEEDPPAPSLETAENAEEVADEIEPHVRSELIREPAPGLEDDHVSLSEVPIVDAPVIPPASPSVPSLDTSTPEEEQGMESQTPVGDSPSELSQNQLPPAPETVVLSGGTVGPALALSSSEVTASAPADEPGHAEDESQTVEDDSKASDEDGAVNIEGSEGVETDPQTSEPHKVESHNEAERK</sequence>
<dbReference type="InterPro" id="IPR000198">
    <property type="entry name" value="RhoGAP_dom"/>
</dbReference>
<dbReference type="PANTHER" id="PTHR28093:SF1">
    <property type="entry name" value="MORPHOGENESIS-RELATED PROTEIN MSB1"/>
    <property type="match status" value="1"/>
</dbReference>
<feature type="region of interest" description="Disordered" evidence="1">
    <location>
        <begin position="689"/>
        <end position="730"/>
    </location>
</feature>
<dbReference type="InterPro" id="IPR008936">
    <property type="entry name" value="Rho_GTPase_activation_prot"/>
</dbReference>
<feature type="region of interest" description="Disordered" evidence="1">
    <location>
        <begin position="892"/>
        <end position="922"/>
    </location>
</feature>
<proteinExistence type="predicted"/>
<dbReference type="EMBL" id="MU806130">
    <property type="protein sequence ID" value="KAJ3839397.1"/>
    <property type="molecule type" value="Genomic_DNA"/>
</dbReference>
<feature type="compositionally biased region" description="Polar residues" evidence="1">
    <location>
        <begin position="596"/>
        <end position="627"/>
    </location>
</feature>
<organism evidence="3 4">
    <name type="scientific">Lentinula raphanica</name>
    <dbReference type="NCBI Taxonomy" id="153919"/>
    <lineage>
        <taxon>Eukaryota</taxon>
        <taxon>Fungi</taxon>
        <taxon>Dikarya</taxon>
        <taxon>Basidiomycota</taxon>
        <taxon>Agaricomycotina</taxon>
        <taxon>Agaricomycetes</taxon>
        <taxon>Agaricomycetidae</taxon>
        <taxon>Agaricales</taxon>
        <taxon>Marasmiineae</taxon>
        <taxon>Omphalotaceae</taxon>
        <taxon>Lentinula</taxon>
    </lineage>
</organism>
<evidence type="ECO:0000313" key="4">
    <source>
        <dbReference type="Proteomes" id="UP001163846"/>
    </source>
</evidence>
<feature type="compositionally biased region" description="Polar residues" evidence="1">
    <location>
        <begin position="419"/>
        <end position="428"/>
    </location>
</feature>
<evidence type="ECO:0000259" key="2">
    <source>
        <dbReference type="PROSITE" id="PS50238"/>
    </source>
</evidence>
<accession>A0AA38UF30</accession>
<comment type="caution">
    <text evidence="3">The sequence shown here is derived from an EMBL/GenBank/DDBJ whole genome shotgun (WGS) entry which is preliminary data.</text>
</comment>
<dbReference type="Pfam" id="PF08101">
    <property type="entry name" value="Msb1-Mug8_dom"/>
    <property type="match status" value="1"/>
</dbReference>
<gene>
    <name evidence="3" type="ORF">F5878DRAFT_535662</name>
</gene>
<feature type="domain" description="Rho-GAP" evidence="2">
    <location>
        <begin position="62"/>
        <end position="273"/>
    </location>
</feature>
<dbReference type="Gene3D" id="1.10.555.10">
    <property type="entry name" value="Rho GTPase activation protein"/>
    <property type="match status" value="1"/>
</dbReference>
<feature type="region of interest" description="Disordered" evidence="1">
    <location>
        <begin position="595"/>
        <end position="641"/>
    </location>
</feature>
<keyword evidence="4" id="KW-1185">Reference proteome</keyword>
<dbReference type="AlphaFoldDB" id="A0AA38UF30"/>
<feature type="region of interest" description="Disordered" evidence="1">
    <location>
        <begin position="997"/>
        <end position="1199"/>
    </location>
</feature>
<dbReference type="GO" id="GO:0007165">
    <property type="term" value="P:signal transduction"/>
    <property type="evidence" value="ECO:0007669"/>
    <property type="project" value="InterPro"/>
</dbReference>
<dbReference type="Proteomes" id="UP001163846">
    <property type="component" value="Unassembled WGS sequence"/>
</dbReference>
<feature type="compositionally biased region" description="Polar residues" evidence="1">
    <location>
        <begin position="1095"/>
        <end position="1113"/>
    </location>
</feature>
<feature type="region of interest" description="Disordered" evidence="1">
    <location>
        <begin position="414"/>
        <end position="437"/>
    </location>
</feature>
<dbReference type="SUPFAM" id="SSF48350">
    <property type="entry name" value="GTPase activation domain, GAP"/>
    <property type="match status" value="1"/>
</dbReference>
<feature type="compositionally biased region" description="Basic and acidic residues" evidence="1">
    <location>
        <begin position="1040"/>
        <end position="1050"/>
    </location>
</feature>
<dbReference type="InterPro" id="IPR037508">
    <property type="entry name" value="Msb1/Mug8"/>
</dbReference>
<protein>
    <recommendedName>
        <fullName evidence="2">Rho-GAP domain-containing protein</fullName>
    </recommendedName>
</protein>
<dbReference type="InterPro" id="IPR012965">
    <property type="entry name" value="Msb1/Mug8_dom"/>
</dbReference>
<evidence type="ECO:0000313" key="3">
    <source>
        <dbReference type="EMBL" id="KAJ3839397.1"/>
    </source>
</evidence>
<feature type="region of interest" description="Disordered" evidence="1">
    <location>
        <begin position="653"/>
        <end position="677"/>
    </location>
</feature>
<feature type="compositionally biased region" description="Basic and acidic residues" evidence="1">
    <location>
        <begin position="1186"/>
        <end position="1199"/>
    </location>
</feature>
<dbReference type="PROSITE" id="PS50238">
    <property type="entry name" value="RHOGAP"/>
    <property type="match status" value="1"/>
</dbReference>